<comment type="catalytic activity">
    <reaction evidence="6 7">
        <text>lipid IVA (E. coli) + CMP-3-deoxy-beta-D-manno-octulosonate = alpha-Kdo-(2-&gt;6)-lipid IVA (E. coli) + CMP + H(+)</text>
        <dbReference type="Rhea" id="RHEA:28066"/>
        <dbReference type="ChEBI" id="CHEBI:15378"/>
        <dbReference type="ChEBI" id="CHEBI:58603"/>
        <dbReference type="ChEBI" id="CHEBI:60364"/>
        <dbReference type="ChEBI" id="CHEBI:60377"/>
        <dbReference type="ChEBI" id="CHEBI:85987"/>
        <dbReference type="EC" id="2.4.99.12"/>
    </reaction>
</comment>
<proteinExistence type="inferred from homology"/>
<dbReference type="PANTHER" id="PTHR42755:SF1">
    <property type="entry name" value="3-DEOXY-D-MANNO-OCTULOSONIC ACID TRANSFERASE, MITOCHONDRIAL-RELATED"/>
    <property type="match status" value="1"/>
</dbReference>
<dbReference type="InterPro" id="IPR007507">
    <property type="entry name" value="Glycos_transf_N"/>
</dbReference>
<comment type="caution">
    <text evidence="9">The sequence shown here is derived from an EMBL/GenBank/DDBJ whole genome shotgun (WGS) entry which is preliminary data.</text>
</comment>
<protein>
    <recommendedName>
        <fullName evidence="3 7">3-deoxy-D-manno-octulosonic acid transferase</fullName>
        <shortName evidence="7">Kdo transferase</shortName>
        <ecNumber evidence="2 7">2.4.99.12</ecNumber>
    </recommendedName>
    <alternativeName>
        <fullName evidence="5 7">Lipid IV(A) 3-deoxy-D-manno-octulosonic acid transferase</fullName>
    </alternativeName>
</protein>
<evidence type="ECO:0000256" key="3">
    <source>
        <dbReference type="ARBA" id="ARBA00019077"/>
    </source>
</evidence>
<comment type="subcellular location">
    <subcellularLocation>
        <location evidence="7">Cell membrane</location>
    </subcellularLocation>
</comment>
<reference evidence="9 10" key="1">
    <citation type="submission" date="2024-06" db="EMBL/GenBank/DDBJ databases">
        <title>Genomic Encyclopedia of Type Strains, Phase IV (KMG-IV): sequencing the most valuable type-strain genomes for metagenomic binning, comparative biology and taxonomic classification.</title>
        <authorList>
            <person name="Goeker M."/>
        </authorList>
    </citation>
    <scope>NUCLEOTIDE SEQUENCE [LARGE SCALE GENOMIC DNA]</scope>
    <source>
        <strain evidence="9 10">DSM 29388</strain>
    </source>
</reference>
<dbReference type="Proteomes" id="UP001549146">
    <property type="component" value="Unassembled WGS sequence"/>
</dbReference>
<evidence type="ECO:0000256" key="2">
    <source>
        <dbReference type="ARBA" id="ARBA00012621"/>
    </source>
</evidence>
<dbReference type="EMBL" id="JBEPMO010000009">
    <property type="protein sequence ID" value="MET3732187.1"/>
    <property type="molecule type" value="Genomic_DNA"/>
</dbReference>
<dbReference type="SUPFAM" id="SSF53756">
    <property type="entry name" value="UDP-Glycosyltransferase/glycogen phosphorylase"/>
    <property type="match status" value="1"/>
</dbReference>
<dbReference type="InterPro" id="IPR038107">
    <property type="entry name" value="Glycos_transf_N_sf"/>
</dbReference>
<evidence type="ECO:0000256" key="6">
    <source>
        <dbReference type="ARBA" id="ARBA00049183"/>
    </source>
</evidence>
<dbReference type="GO" id="GO:0043842">
    <property type="term" value="F:Kdo transferase activity"/>
    <property type="evidence" value="ECO:0007669"/>
    <property type="project" value="UniProtKB-EC"/>
</dbReference>
<dbReference type="Gene3D" id="3.40.50.11720">
    <property type="entry name" value="3-Deoxy-D-manno-octulosonic-acid transferase, N-terminal domain"/>
    <property type="match status" value="1"/>
</dbReference>
<evidence type="ECO:0000256" key="4">
    <source>
        <dbReference type="ARBA" id="ARBA00022679"/>
    </source>
</evidence>
<dbReference type="Gene3D" id="3.40.50.2000">
    <property type="entry name" value="Glycogen Phosphorylase B"/>
    <property type="match status" value="1"/>
</dbReference>
<comment type="similarity">
    <text evidence="7">Belongs to the glycosyltransferase group 1 family.</text>
</comment>
<evidence type="ECO:0000313" key="9">
    <source>
        <dbReference type="EMBL" id="MET3732187.1"/>
    </source>
</evidence>
<keyword evidence="4 7" id="KW-0808">Transferase</keyword>
<keyword evidence="10" id="KW-1185">Reference proteome</keyword>
<name>A0ABV2LX43_9FLAO</name>
<dbReference type="PANTHER" id="PTHR42755">
    <property type="entry name" value="3-DEOXY-MANNO-OCTULOSONATE CYTIDYLYLTRANSFERASE"/>
    <property type="match status" value="1"/>
</dbReference>
<keyword evidence="7" id="KW-1003">Cell membrane</keyword>
<accession>A0ABV2LX43</accession>
<comment type="pathway">
    <text evidence="1 7">Bacterial outer membrane biogenesis; LPS core biosynthesis.</text>
</comment>
<dbReference type="RefSeq" id="WP_354509166.1">
    <property type="nucleotide sequence ID" value="NZ_JBEPMO010000009.1"/>
</dbReference>
<sequence length="415" mass="47857">MNLIYNLFIKLYGLAVSIAANFNPKAKLWIDGRKQWNLKMKEAISESDKVIWVHCSSLGEFEQGRPVMEKIKTEFPTHKLAVSFFSPSGFEIRKNDPIADYIFYLPLDTKRNAKKLIKLLHPEVLILVKYEYWYNLLNRMKQKKIPVIVISAVIKENSLFFRSFGGWFRRTLASINHFFVQNSDSENLLNAIQISQVTISGDTRFDRVKEIRNSIPKVDFVENFKGNSNLIVAGSTWKDDEEILVKYIEEKLPEDWKMIIAPHNIDAKQIQSLAQQITKKVAIYMKSNESEIQEAQILILDTIGILTKVYAYSDVSYVGGGFTKTGVHNTLEPAVFGVPIIFGPNYENYFEAIDLIDCKAAVRFKDYYDFEVKMDELVQNEELRAIRGNAGFEYIQEKPNSTKLIMEYLQGLLKP</sequence>
<feature type="domain" description="3-deoxy-D-manno-octulosonic-acid transferase N-terminal" evidence="8">
    <location>
        <begin position="45"/>
        <end position="206"/>
    </location>
</feature>
<keyword evidence="9" id="KW-0328">Glycosyltransferase</keyword>
<gene>
    <name evidence="9" type="ORF">ABID46_001774</name>
</gene>
<evidence type="ECO:0000256" key="1">
    <source>
        <dbReference type="ARBA" id="ARBA00004713"/>
    </source>
</evidence>
<keyword evidence="7" id="KW-0448">Lipopolysaccharide biosynthesis</keyword>
<evidence type="ECO:0000259" key="8">
    <source>
        <dbReference type="Pfam" id="PF04413"/>
    </source>
</evidence>
<keyword evidence="7" id="KW-0472">Membrane</keyword>
<evidence type="ECO:0000313" key="10">
    <source>
        <dbReference type="Proteomes" id="UP001549146"/>
    </source>
</evidence>
<dbReference type="Pfam" id="PF04413">
    <property type="entry name" value="Glycos_transf_N"/>
    <property type="match status" value="1"/>
</dbReference>
<organism evidence="9 10">
    <name type="scientific">Moheibacter stercoris</name>
    <dbReference type="NCBI Taxonomy" id="1628251"/>
    <lineage>
        <taxon>Bacteria</taxon>
        <taxon>Pseudomonadati</taxon>
        <taxon>Bacteroidota</taxon>
        <taxon>Flavobacteriia</taxon>
        <taxon>Flavobacteriales</taxon>
        <taxon>Weeksellaceae</taxon>
        <taxon>Moheibacter</taxon>
    </lineage>
</organism>
<evidence type="ECO:0000256" key="7">
    <source>
        <dbReference type="RuleBase" id="RU365103"/>
    </source>
</evidence>
<dbReference type="EC" id="2.4.99.12" evidence="2 7"/>
<dbReference type="InterPro" id="IPR039901">
    <property type="entry name" value="Kdotransferase"/>
</dbReference>
<comment type="function">
    <text evidence="7">Involved in lipopolysaccharide (LPS) biosynthesis. Catalyzes the transfer of 3-deoxy-D-manno-octulosonate (Kdo) residue(s) from CMP-Kdo to lipid IV(A), the tetraacyldisaccharide-1,4'-bisphosphate precursor of lipid A.</text>
</comment>
<evidence type="ECO:0000256" key="5">
    <source>
        <dbReference type="ARBA" id="ARBA00031445"/>
    </source>
</evidence>